<evidence type="ECO:0000313" key="1">
    <source>
        <dbReference type="EMBL" id="OCL30833.1"/>
    </source>
</evidence>
<evidence type="ECO:0000313" key="2">
    <source>
        <dbReference type="Proteomes" id="UP000093501"/>
    </source>
</evidence>
<protein>
    <submittedName>
        <fullName evidence="1">Uncharacterized protein</fullName>
    </submittedName>
</protein>
<dbReference type="RefSeq" id="WP_068752757.1">
    <property type="nucleotide sequence ID" value="NZ_LR214441.1"/>
</dbReference>
<dbReference type="AlphaFoldDB" id="A0A1C0AGI1"/>
<dbReference type="Proteomes" id="UP000093501">
    <property type="component" value="Unassembled WGS sequence"/>
</dbReference>
<proteinExistence type="predicted"/>
<organism evidence="1 2">
    <name type="scientific">Tessaracoccus lapidicaptus</name>
    <dbReference type="NCBI Taxonomy" id="1427523"/>
    <lineage>
        <taxon>Bacteria</taxon>
        <taxon>Bacillati</taxon>
        <taxon>Actinomycetota</taxon>
        <taxon>Actinomycetes</taxon>
        <taxon>Propionibacteriales</taxon>
        <taxon>Propionibacteriaceae</taxon>
        <taxon>Tessaracoccus</taxon>
    </lineage>
</organism>
<keyword evidence="2" id="KW-1185">Reference proteome</keyword>
<accession>A0A1C0AGI1</accession>
<reference evidence="2" key="1">
    <citation type="submission" date="2016-07" db="EMBL/GenBank/DDBJ databases">
        <authorList>
            <person name="Florea S."/>
            <person name="Webb J.S."/>
            <person name="Jaromczyk J."/>
            <person name="Schardl C.L."/>
        </authorList>
    </citation>
    <scope>NUCLEOTIDE SEQUENCE [LARGE SCALE GENOMIC DNA]</scope>
    <source>
        <strain evidence="2">IPBSL-7</strain>
    </source>
</reference>
<name>A0A1C0AGI1_9ACTN</name>
<dbReference type="EMBL" id="MBQD01000027">
    <property type="protein sequence ID" value="OCL30833.1"/>
    <property type="molecule type" value="Genomic_DNA"/>
</dbReference>
<sequence>MTNAARTLLSTLLLTAAVAVALVGSGAQWLDRLAHTSGPLTEIMAPLAGDGQVRDAVAATLTEGVAADLPDVVGGLPGAQARIEQLIASAVDDAMDDPDVADAWARSVDLSRIDLVTDLAAFRASGGDAPTLWLHVGPFVDLGRTRLMESTPAALSGIVAGLEWQTDPRIALGRPDPQQAAWAADALDVVSGWVWFYVAAIALALLGLAVGPRRGRWVALTVAAALGVVALSLARRVAVDVAAPQGTGLVTAVQGQLTAGAVDSLLRWSDPVQVVGWVLVTVGLVGIALAPGRRPPSVNS</sequence>
<gene>
    <name evidence="1" type="ORF">BCR15_10155</name>
</gene>
<comment type="caution">
    <text evidence="1">The sequence shown here is derived from an EMBL/GenBank/DDBJ whole genome shotgun (WGS) entry which is preliminary data.</text>
</comment>